<protein>
    <recommendedName>
        <fullName evidence="2">MADF domain-containing protein</fullName>
    </recommendedName>
</protein>
<gene>
    <name evidence="3" type="ORF">PARMNEM_LOCUS13969</name>
</gene>
<dbReference type="AlphaFoldDB" id="A0AAV1LJ71"/>
<dbReference type="EMBL" id="CAVLGL010000090">
    <property type="protein sequence ID" value="CAK1594319.1"/>
    <property type="molecule type" value="Genomic_DNA"/>
</dbReference>
<evidence type="ECO:0000259" key="2">
    <source>
        <dbReference type="Pfam" id="PF10545"/>
    </source>
</evidence>
<evidence type="ECO:0000313" key="3">
    <source>
        <dbReference type="EMBL" id="CAK1594319.1"/>
    </source>
</evidence>
<proteinExistence type="predicted"/>
<feature type="region of interest" description="Disordered" evidence="1">
    <location>
        <begin position="46"/>
        <end position="73"/>
    </location>
</feature>
<dbReference type="Proteomes" id="UP001314205">
    <property type="component" value="Unassembled WGS sequence"/>
</dbReference>
<evidence type="ECO:0000256" key="1">
    <source>
        <dbReference type="SAM" id="MobiDB-lite"/>
    </source>
</evidence>
<dbReference type="Pfam" id="PF10545">
    <property type="entry name" value="MADF_DNA_bdg"/>
    <property type="match status" value="1"/>
</dbReference>
<name>A0AAV1LJ71_9NEOP</name>
<feature type="domain" description="MADF" evidence="2">
    <location>
        <begin position="8"/>
        <end position="40"/>
    </location>
</feature>
<accession>A0AAV1LJ71</accession>
<reference evidence="3 4" key="1">
    <citation type="submission" date="2023-11" db="EMBL/GenBank/DDBJ databases">
        <authorList>
            <person name="Hedman E."/>
            <person name="Englund M."/>
            <person name="Stromberg M."/>
            <person name="Nyberg Akerstrom W."/>
            <person name="Nylinder S."/>
            <person name="Jareborg N."/>
            <person name="Kallberg Y."/>
            <person name="Kronander E."/>
        </authorList>
    </citation>
    <scope>NUCLEOTIDE SEQUENCE [LARGE SCALE GENOMIC DNA]</scope>
</reference>
<organism evidence="3 4">
    <name type="scientific">Parnassius mnemosyne</name>
    <name type="common">clouded apollo</name>
    <dbReference type="NCBI Taxonomy" id="213953"/>
    <lineage>
        <taxon>Eukaryota</taxon>
        <taxon>Metazoa</taxon>
        <taxon>Ecdysozoa</taxon>
        <taxon>Arthropoda</taxon>
        <taxon>Hexapoda</taxon>
        <taxon>Insecta</taxon>
        <taxon>Pterygota</taxon>
        <taxon>Neoptera</taxon>
        <taxon>Endopterygota</taxon>
        <taxon>Lepidoptera</taxon>
        <taxon>Glossata</taxon>
        <taxon>Ditrysia</taxon>
        <taxon>Papilionoidea</taxon>
        <taxon>Papilionidae</taxon>
        <taxon>Parnassiinae</taxon>
        <taxon>Parnassini</taxon>
        <taxon>Parnassius</taxon>
        <taxon>Driopa</taxon>
    </lineage>
</organism>
<comment type="caution">
    <text evidence="3">The sequence shown here is derived from an EMBL/GenBank/DDBJ whole genome shotgun (WGS) entry which is preliminary data.</text>
</comment>
<keyword evidence="4" id="KW-1185">Reference proteome</keyword>
<sequence>MDEDEKIIYLVHKYECLFNVKAKTYSDKNCRKNAWQKVSGLRAASRADARPLREGARRRTKHDASRRFDSAPV</sequence>
<dbReference type="InterPro" id="IPR006578">
    <property type="entry name" value="MADF-dom"/>
</dbReference>
<evidence type="ECO:0000313" key="4">
    <source>
        <dbReference type="Proteomes" id="UP001314205"/>
    </source>
</evidence>